<dbReference type="Proteomes" id="UP001480595">
    <property type="component" value="Unassembled WGS sequence"/>
</dbReference>
<dbReference type="RefSeq" id="XP_066714667.1">
    <property type="nucleotide sequence ID" value="XM_066859180.1"/>
</dbReference>
<dbReference type="GeneID" id="92092243"/>
<name>A0ABR1UR54_9PEZI</name>
<accession>A0ABR1UR54</accession>
<keyword evidence="3" id="KW-1185">Reference proteome</keyword>
<organism evidence="2 3">
    <name type="scientific">Apiospora phragmitis</name>
    <dbReference type="NCBI Taxonomy" id="2905665"/>
    <lineage>
        <taxon>Eukaryota</taxon>
        <taxon>Fungi</taxon>
        <taxon>Dikarya</taxon>
        <taxon>Ascomycota</taxon>
        <taxon>Pezizomycotina</taxon>
        <taxon>Sordariomycetes</taxon>
        <taxon>Xylariomycetidae</taxon>
        <taxon>Amphisphaeriales</taxon>
        <taxon>Apiosporaceae</taxon>
        <taxon>Apiospora</taxon>
    </lineage>
</organism>
<evidence type="ECO:0000256" key="1">
    <source>
        <dbReference type="SAM" id="MobiDB-lite"/>
    </source>
</evidence>
<protein>
    <submittedName>
        <fullName evidence="2">Uncharacterized protein</fullName>
    </submittedName>
</protein>
<dbReference type="EMBL" id="JAQQWL010000008">
    <property type="protein sequence ID" value="KAK8061405.1"/>
    <property type="molecule type" value="Genomic_DNA"/>
</dbReference>
<evidence type="ECO:0000313" key="3">
    <source>
        <dbReference type="Proteomes" id="UP001480595"/>
    </source>
</evidence>
<feature type="compositionally biased region" description="Basic and acidic residues" evidence="1">
    <location>
        <begin position="105"/>
        <end position="123"/>
    </location>
</feature>
<proteinExistence type="predicted"/>
<feature type="region of interest" description="Disordered" evidence="1">
    <location>
        <begin position="37"/>
        <end position="123"/>
    </location>
</feature>
<reference evidence="2 3" key="1">
    <citation type="submission" date="2023-01" db="EMBL/GenBank/DDBJ databases">
        <title>Analysis of 21 Apiospora genomes using comparative genomics revels a genus with tremendous synthesis potential of carbohydrate active enzymes and secondary metabolites.</title>
        <authorList>
            <person name="Sorensen T."/>
        </authorList>
    </citation>
    <scope>NUCLEOTIDE SEQUENCE [LARGE SCALE GENOMIC DNA]</scope>
    <source>
        <strain evidence="2 3">CBS 135458</strain>
    </source>
</reference>
<feature type="compositionally biased region" description="Basic residues" evidence="1">
    <location>
        <begin position="71"/>
        <end position="83"/>
    </location>
</feature>
<gene>
    <name evidence="2" type="ORF">PG994_007771</name>
</gene>
<evidence type="ECO:0000313" key="2">
    <source>
        <dbReference type="EMBL" id="KAK8061405.1"/>
    </source>
</evidence>
<comment type="caution">
    <text evidence="2">The sequence shown here is derived from an EMBL/GenBank/DDBJ whole genome shotgun (WGS) entry which is preliminary data.</text>
</comment>
<sequence length="123" mass="14230">MPNHICDNRCAHANIMYQDAGDESSHWPDYTTYYNGSNNSASYNTPTVSGHGFVTPSYQHHRETSYDNERRHTKSTGKKRKNKGGIDVNFEEPAQGPWSQLEIDPDNKKRERRLRQDISKVNF</sequence>
<feature type="compositionally biased region" description="Basic and acidic residues" evidence="1">
    <location>
        <begin position="60"/>
        <end position="70"/>
    </location>
</feature>